<keyword evidence="7 9" id="KW-0472">Membrane</keyword>
<comment type="subunit">
    <text evidence="9">The complex comprises the extracytoplasmic solute receptor protein and the two transmembrane proteins.</text>
</comment>
<dbReference type="Pfam" id="PF04290">
    <property type="entry name" value="DctQ"/>
    <property type="match status" value="1"/>
</dbReference>
<evidence type="ECO:0000256" key="5">
    <source>
        <dbReference type="ARBA" id="ARBA00022692"/>
    </source>
</evidence>
<keyword evidence="12" id="KW-1185">Reference proteome</keyword>
<dbReference type="Proteomes" id="UP000244523">
    <property type="component" value="Unassembled WGS sequence"/>
</dbReference>
<keyword evidence="2 9" id="KW-0813">Transport</keyword>
<feature type="transmembrane region" description="Helical" evidence="9">
    <location>
        <begin position="96"/>
        <end position="116"/>
    </location>
</feature>
<feature type="transmembrane region" description="Helical" evidence="9">
    <location>
        <begin position="51"/>
        <end position="75"/>
    </location>
</feature>
<dbReference type="AlphaFoldDB" id="A0A2T6KG81"/>
<evidence type="ECO:0000256" key="9">
    <source>
        <dbReference type="RuleBase" id="RU369079"/>
    </source>
</evidence>
<evidence type="ECO:0000256" key="4">
    <source>
        <dbReference type="ARBA" id="ARBA00022519"/>
    </source>
</evidence>
<evidence type="ECO:0000256" key="3">
    <source>
        <dbReference type="ARBA" id="ARBA00022475"/>
    </source>
</evidence>
<dbReference type="OrthoDB" id="2877624at2"/>
<evidence type="ECO:0000256" key="1">
    <source>
        <dbReference type="ARBA" id="ARBA00004429"/>
    </source>
</evidence>
<accession>A0A2T6KG81</accession>
<dbReference type="PANTHER" id="PTHR35011:SF10">
    <property type="entry name" value="TRAP TRANSPORTER SMALL PERMEASE PROTEIN"/>
    <property type="match status" value="1"/>
</dbReference>
<comment type="function">
    <text evidence="9">Part of the tripartite ATP-independent periplasmic (TRAP) transport system.</text>
</comment>
<comment type="subcellular location">
    <subcellularLocation>
        <location evidence="1 9">Cell inner membrane</location>
        <topology evidence="1 9">Multi-pass membrane protein</topology>
    </subcellularLocation>
</comment>
<keyword evidence="4 9" id="KW-0997">Cell inner membrane</keyword>
<dbReference type="GO" id="GO:0005886">
    <property type="term" value="C:plasma membrane"/>
    <property type="evidence" value="ECO:0007669"/>
    <property type="project" value="UniProtKB-SubCell"/>
</dbReference>
<keyword evidence="3" id="KW-1003">Cell membrane</keyword>
<feature type="transmembrane region" description="Helical" evidence="9">
    <location>
        <begin position="136"/>
        <end position="161"/>
    </location>
</feature>
<protein>
    <recommendedName>
        <fullName evidence="9">TRAP transporter small permease protein</fullName>
    </recommendedName>
</protein>
<dbReference type="PANTHER" id="PTHR35011">
    <property type="entry name" value="2,3-DIKETO-L-GULONATE TRAP TRANSPORTER SMALL PERMEASE PROTEIN YIAM"/>
    <property type="match status" value="1"/>
</dbReference>
<dbReference type="GO" id="GO:0015740">
    <property type="term" value="P:C4-dicarboxylate transport"/>
    <property type="evidence" value="ECO:0007669"/>
    <property type="project" value="TreeGrafter"/>
</dbReference>
<evidence type="ECO:0000313" key="11">
    <source>
        <dbReference type="EMBL" id="PUB14339.1"/>
    </source>
</evidence>
<dbReference type="RefSeq" id="WP_108386745.1">
    <property type="nucleotide sequence ID" value="NZ_QBUD01000006.1"/>
</dbReference>
<dbReference type="GO" id="GO:0022857">
    <property type="term" value="F:transmembrane transporter activity"/>
    <property type="evidence" value="ECO:0007669"/>
    <property type="project" value="UniProtKB-UniRule"/>
</dbReference>
<name>A0A2T6KG81_9RHOB</name>
<keyword evidence="6 9" id="KW-1133">Transmembrane helix</keyword>
<keyword evidence="5 9" id="KW-0812">Transmembrane</keyword>
<sequence length="175" mass="19080">MTEPEHQGGVLSALLVKAIATLENISSVAIAIMMVLTFADVIGRYMFHSPIFGAGEMISSLLAIVIFAGLGVTNARDDHIVVELVDSQIRRMAPRLYDAVIQLFSVFAMGLIAFVLCEHALISYHQEARTYVLEIPLFLTTGLVALLAFISTLSMIAGIYLRMKTPAGDKMEYGL</sequence>
<evidence type="ECO:0000313" key="12">
    <source>
        <dbReference type="Proteomes" id="UP000244523"/>
    </source>
</evidence>
<gene>
    <name evidence="11" type="ORF">C8N45_106214</name>
</gene>
<dbReference type="EMBL" id="QBUD01000006">
    <property type="protein sequence ID" value="PUB14339.1"/>
    <property type="molecule type" value="Genomic_DNA"/>
</dbReference>
<proteinExistence type="inferred from homology"/>
<evidence type="ECO:0000256" key="6">
    <source>
        <dbReference type="ARBA" id="ARBA00022989"/>
    </source>
</evidence>
<evidence type="ECO:0000256" key="7">
    <source>
        <dbReference type="ARBA" id="ARBA00023136"/>
    </source>
</evidence>
<evidence type="ECO:0000256" key="2">
    <source>
        <dbReference type="ARBA" id="ARBA00022448"/>
    </source>
</evidence>
<dbReference type="InterPro" id="IPR055348">
    <property type="entry name" value="DctQ"/>
</dbReference>
<organism evidence="11 12">
    <name type="scientific">Yoonia sediminilitoris</name>
    <dbReference type="NCBI Taxonomy" id="1286148"/>
    <lineage>
        <taxon>Bacteria</taxon>
        <taxon>Pseudomonadati</taxon>
        <taxon>Pseudomonadota</taxon>
        <taxon>Alphaproteobacteria</taxon>
        <taxon>Rhodobacterales</taxon>
        <taxon>Paracoccaceae</taxon>
        <taxon>Yoonia</taxon>
    </lineage>
</organism>
<comment type="caution">
    <text evidence="11">The sequence shown here is derived from an EMBL/GenBank/DDBJ whole genome shotgun (WGS) entry which is preliminary data.</text>
</comment>
<comment type="similarity">
    <text evidence="8 9">Belongs to the TRAP transporter small permease family.</text>
</comment>
<evidence type="ECO:0000259" key="10">
    <source>
        <dbReference type="Pfam" id="PF04290"/>
    </source>
</evidence>
<feature type="domain" description="Tripartite ATP-independent periplasmic transporters DctQ component" evidence="10">
    <location>
        <begin position="33"/>
        <end position="162"/>
    </location>
</feature>
<dbReference type="InterPro" id="IPR007387">
    <property type="entry name" value="TRAP_DctQ"/>
</dbReference>
<reference evidence="11 12" key="1">
    <citation type="submission" date="2018-04" db="EMBL/GenBank/DDBJ databases">
        <title>Genomic Encyclopedia of Archaeal and Bacterial Type Strains, Phase II (KMG-II): from individual species to whole genera.</title>
        <authorList>
            <person name="Goeker M."/>
        </authorList>
    </citation>
    <scope>NUCLEOTIDE SEQUENCE [LARGE SCALE GENOMIC DNA]</scope>
    <source>
        <strain evidence="11 12">DSM 29955</strain>
    </source>
</reference>
<evidence type="ECO:0000256" key="8">
    <source>
        <dbReference type="ARBA" id="ARBA00038436"/>
    </source>
</evidence>
<feature type="transmembrane region" description="Helical" evidence="9">
    <location>
        <begin position="12"/>
        <end position="39"/>
    </location>
</feature>